<dbReference type="GO" id="GO:0003743">
    <property type="term" value="F:translation initiation factor activity"/>
    <property type="evidence" value="ECO:0007669"/>
    <property type="project" value="UniProtKB-UniRule"/>
</dbReference>
<protein>
    <recommendedName>
        <fullName evidence="4">Eukaryotic translation initiation factor 3 subunit C</fullName>
        <shortName evidence="4">eIF3c</shortName>
    </recommendedName>
    <alternativeName>
        <fullName evidence="4">Eukaryotic translation initiation factor 3 93 kDa subunit homolog</fullName>
        <shortName evidence="4">eIF3 p93</shortName>
    </alternativeName>
    <alternativeName>
        <fullName evidence="4">Translation initiation factor eIF3, p93 subunit homolog</fullName>
    </alternativeName>
</protein>
<comment type="similarity">
    <text evidence="4">Belongs to the eIF-3 subunit C family.</text>
</comment>
<feature type="region of interest" description="Disordered" evidence="5">
    <location>
        <begin position="1"/>
        <end position="58"/>
    </location>
</feature>
<dbReference type="GO" id="GO:0031369">
    <property type="term" value="F:translation initiation factor binding"/>
    <property type="evidence" value="ECO:0007669"/>
    <property type="project" value="InterPro"/>
</dbReference>
<reference evidence="8" key="1">
    <citation type="submission" date="2019-03" db="EMBL/GenBank/DDBJ databases">
        <title>Snf2 controls pulcherriminic acid biosynthesis and connects pigmentation and antifungal activity of the yeast Metschnikowia pulcherrima.</title>
        <authorList>
            <person name="Gore-Lloyd D."/>
            <person name="Sumann I."/>
            <person name="Brachmann A.O."/>
            <person name="Schneeberger K."/>
            <person name="Ortiz-Merino R.A."/>
            <person name="Moreno-Beltran M."/>
            <person name="Schlaefli M."/>
            <person name="Kirner P."/>
            <person name="Santos Kron A."/>
            <person name="Wolfe K.H."/>
            <person name="Piel J."/>
            <person name="Ahrens C.H."/>
            <person name="Henk D."/>
            <person name="Freimoser F.M."/>
        </authorList>
    </citation>
    <scope>NUCLEOTIDE SEQUENCE [LARGE SCALE GENOMIC DNA]</scope>
    <source>
        <strain evidence="8">APC 1.2</strain>
    </source>
</reference>
<dbReference type="GO" id="GO:0005852">
    <property type="term" value="C:eukaryotic translation initiation factor 3 complex"/>
    <property type="evidence" value="ECO:0007669"/>
    <property type="project" value="UniProtKB-UniRule"/>
</dbReference>
<evidence type="ECO:0000313" key="7">
    <source>
        <dbReference type="EMBL" id="QBM86210.1"/>
    </source>
</evidence>
<feature type="domain" description="PCI" evidence="6">
    <location>
        <begin position="580"/>
        <end position="755"/>
    </location>
</feature>
<dbReference type="Pfam" id="PF01399">
    <property type="entry name" value="PCI"/>
    <property type="match status" value="1"/>
</dbReference>
<evidence type="ECO:0000313" key="8">
    <source>
        <dbReference type="Proteomes" id="UP000292447"/>
    </source>
</evidence>
<evidence type="ECO:0000259" key="6">
    <source>
        <dbReference type="PROSITE" id="PS50250"/>
    </source>
</evidence>
<feature type="compositionally biased region" description="Acidic residues" evidence="5">
    <location>
        <begin position="15"/>
        <end position="28"/>
    </location>
</feature>
<feature type="region of interest" description="Disordered" evidence="5">
    <location>
        <begin position="785"/>
        <end position="828"/>
    </location>
</feature>
<evidence type="ECO:0000256" key="4">
    <source>
        <dbReference type="HAMAP-Rule" id="MF_03002"/>
    </source>
</evidence>
<name>A0A4P6XG68_9ASCO</name>
<evidence type="ECO:0000256" key="1">
    <source>
        <dbReference type="ARBA" id="ARBA00022490"/>
    </source>
</evidence>
<dbReference type="PROSITE" id="PS50250">
    <property type="entry name" value="PCI"/>
    <property type="match status" value="1"/>
</dbReference>
<dbReference type="InterPro" id="IPR008905">
    <property type="entry name" value="EIF3C_N_dom"/>
</dbReference>
<dbReference type="GO" id="GO:0003723">
    <property type="term" value="F:RNA binding"/>
    <property type="evidence" value="ECO:0007669"/>
    <property type="project" value="InterPro"/>
</dbReference>
<evidence type="ECO:0000256" key="2">
    <source>
        <dbReference type="ARBA" id="ARBA00022540"/>
    </source>
</evidence>
<comment type="subcellular location">
    <subcellularLocation>
        <location evidence="4">Cytoplasm</location>
    </subcellularLocation>
</comment>
<dbReference type="GO" id="GO:0033290">
    <property type="term" value="C:eukaryotic 48S preinitiation complex"/>
    <property type="evidence" value="ECO:0007669"/>
    <property type="project" value="UniProtKB-UniRule"/>
</dbReference>
<comment type="subunit">
    <text evidence="4">Component of the eukaryotic translation initiation factor 3 (eIF-3) complex.</text>
</comment>
<dbReference type="GO" id="GO:0001732">
    <property type="term" value="P:formation of cytoplasmic translation initiation complex"/>
    <property type="evidence" value="ECO:0007669"/>
    <property type="project" value="UniProtKB-UniRule"/>
</dbReference>
<evidence type="ECO:0000256" key="3">
    <source>
        <dbReference type="ARBA" id="ARBA00022917"/>
    </source>
</evidence>
<comment type="function">
    <text evidence="4">Component of the eukaryotic translation initiation factor 3 (eIF-3) complex, which is involved in protein synthesis of a specialized repertoire of mRNAs and, together with other initiation factors, stimulates binding of mRNA and methionyl-tRNAi to the 40S ribosome. The eIF-3 complex specifically targets and initiates translation of a subset of mRNAs involved in cell proliferation.</text>
</comment>
<sequence length="828" mass="93247">MSRFFASGYTSDSSLSEEDLLSTSEEELVSSSEEFSTDSEFGADDASSDDDDSDYIGKGPQYFLKKDFLKGGADLDSDSDDEGPKVVKSAKEKLLDDVAESVDAIFNAKNLENWLSALTEFDRLNKLLVRVHQQKVGVPNGFYRMLAQLDATITDAAADKDRRKMPADQSRAFNNLRQRVKKQTKELQPYMDLYQQNPELFDAEEPVDVGLLAQDDSSAVVGTVSGTARVMSPVFAALKTVVESRGKKNIDKFDQVQTLENLLAQAKEGQNTFEIICVYQMLLSVRFDAGLPQTYMPVDLWKASQRDVQDFLLLLESQLSAYQVSELGQQTDDIDIEPEANSAGVKVVQGSVAAIVERLDDEFAKCLQFTDPHSTEYIERLRDELLLYTLIVRAQIYVQLTAGHAEHLARLVLRRVDHIYYKPDQLILVNEKAAWANTWAGIGLDASPLLTQGKSAEETVRALTGFLAAQQAQLYKRSALLASTYYLAVNNRYAEAREQFLQLQIYTHIHHAESSVQVLYNRAIVQMGLSAFKSGAIEESHQILNEIINSQRLKELLAQGFNSKYPSQATVAEKQKLLPFHMHINLELLECVFMTALMLIEIPALAATATAAKDSRRKASIKSFKSKLEFHDRQFFTGPPESIKDHLIYASKQLQKGNWAKAYALLASIKIWRLLTDTELLLAMLKRQLQVEGLRTYIFTYKAIFAKLSVEKLATTFQLEQNHVVEIVEKMLASGDVKGSLANNYINFATDEPQRSKLQELAIIMNEKVGSLNEKNEMTASNGYGRKQAIQQHQQQQKEQKEQKESLQEENSRFRYANVTTTNDEFDA</sequence>
<feature type="compositionally biased region" description="Acidic residues" evidence="5">
    <location>
        <begin position="35"/>
        <end position="54"/>
    </location>
</feature>
<dbReference type="InterPro" id="IPR027516">
    <property type="entry name" value="EIF3C"/>
</dbReference>
<feature type="compositionally biased region" description="Basic and acidic residues" evidence="5">
    <location>
        <begin position="796"/>
        <end position="813"/>
    </location>
</feature>
<dbReference type="HAMAP" id="MF_03002">
    <property type="entry name" value="eIF3c"/>
    <property type="match status" value="1"/>
</dbReference>
<dbReference type="GO" id="GO:0016282">
    <property type="term" value="C:eukaryotic 43S preinitiation complex"/>
    <property type="evidence" value="ECO:0007669"/>
    <property type="project" value="UniProtKB-UniRule"/>
</dbReference>
<organism evidence="7 8">
    <name type="scientific">Metschnikowia aff. pulcherrima</name>
    <dbReference type="NCBI Taxonomy" id="2163413"/>
    <lineage>
        <taxon>Eukaryota</taxon>
        <taxon>Fungi</taxon>
        <taxon>Dikarya</taxon>
        <taxon>Ascomycota</taxon>
        <taxon>Saccharomycotina</taxon>
        <taxon>Pichiomycetes</taxon>
        <taxon>Metschnikowiaceae</taxon>
        <taxon>Metschnikowia</taxon>
    </lineage>
</organism>
<gene>
    <name evidence="7" type="primary">MPUL0A08460</name>
    <name evidence="4" type="synonym">NIP1</name>
    <name evidence="7" type="ORF">METSCH_A08460</name>
</gene>
<dbReference type="InterPro" id="IPR000717">
    <property type="entry name" value="PCI_dom"/>
</dbReference>
<accession>A0A4P6XG68</accession>
<dbReference type="Pfam" id="PF05470">
    <property type="entry name" value="eIF-3c_N"/>
    <property type="match status" value="2"/>
</dbReference>
<keyword evidence="2 4" id="KW-0396">Initiation factor</keyword>
<dbReference type="AlphaFoldDB" id="A0A4P6XG68"/>
<keyword evidence="8" id="KW-1185">Reference proteome</keyword>
<proteinExistence type="inferred from homology"/>
<keyword evidence="1 4" id="KW-0963">Cytoplasm</keyword>
<dbReference type="Proteomes" id="UP000292447">
    <property type="component" value="Chromosome I"/>
</dbReference>
<dbReference type="PANTHER" id="PTHR13937:SF0">
    <property type="entry name" value="EUKARYOTIC TRANSLATION INITIATION FACTOR 3 SUBUNIT C-RELATED"/>
    <property type="match status" value="1"/>
</dbReference>
<dbReference type="EMBL" id="CP034456">
    <property type="protein sequence ID" value="QBM86210.1"/>
    <property type="molecule type" value="Genomic_DNA"/>
</dbReference>
<keyword evidence="3 4" id="KW-0648">Protein biosynthesis</keyword>
<evidence type="ECO:0000256" key="5">
    <source>
        <dbReference type="SAM" id="MobiDB-lite"/>
    </source>
</evidence>
<dbReference type="SMART" id="SM00088">
    <property type="entry name" value="PINT"/>
    <property type="match status" value="1"/>
</dbReference>
<feature type="compositionally biased region" description="Polar residues" evidence="5">
    <location>
        <begin position="818"/>
        <end position="828"/>
    </location>
</feature>
<dbReference type="PANTHER" id="PTHR13937">
    <property type="entry name" value="EUKARYOTIC TRANSLATION INITATION FACTOR 3, SUBUNIT 8 EIF3S8 -RELATED"/>
    <property type="match status" value="1"/>
</dbReference>
<dbReference type="STRING" id="2163413.A0A4P6XG68"/>